<protein>
    <submittedName>
        <fullName evidence="2">Uncharacterized protein</fullName>
    </submittedName>
</protein>
<dbReference type="Proteomes" id="UP000732619">
    <property type="component" value="Unassembled WGS sequence"/>
</dbReference>
<dbReference type="EMBL" id="SUTG01000036">
    <property type="protein sequence ID" value="MBE6512910.1"/>
    <property type="molecule type" value="Genomic_DNA"/>
</dbReference>
<evidence type="ECO:0000256" key="1">
    <source>
        <dbReference type="SAM" id="MobiDB-lite"/>
    </source>
</evidence>
<dbReference type="AlphaFoldDB" id="A0A8T3VSC1"/>
<evidence type="ECO:0000313" key="3">
    <source>
        <dbReference type="Proteomes" id="UP000732619"/>
    </source>
</evidence>
<evidence type="ECO:0000313" key="2">
    <source>
        <dbReference type="EMBL" id="MBE6512910.1"/>
    </source>
</evidence>
<comment type="caution">
    <text evidence="2">The sequence shown here is derived from an EMBL/GenBank/DDBJ whole genome shotgun (WGS) entry which is preliminary data.</text>
</comment>
<accession>A0A8T3VSC1</accession>
<reference evidence="2" key="1">
    <citation type="submission" date="2019-04" db="EMBL/GenBank/DDBJ databases">
        <title>Evolution of Biomass-Degrading Anaerobic Consortia Revealed by Metagenomics.</title>
        <authorList>
            <person name="Peng X."/>
        </authorList>
    </citation>
    <scope>NUCLEOTIDE SEQUENCE</scope>
    <source>
        <strain evidence="2">SIG14</strain>
    </source>
</reference>
<gene>
    <name evidence="2" type="ORF">E7Z75_07215</name>
</gene>
<feature type="region of interest" description="Disordered" evidence="1">
    <location>
        <begin position="1"/>
        <end position="31"/>
    </location>
</feature>
<feature type="compositionally biased region" description="Basic and acidic residues" evidence="1">
    <location>
        <begin position="1"/>
        <end position="21"/>
    </location>
</feature>
<organism evidence="2 3">
    <name type="scientific">Methanobrevibacter olleyae</name>
    <dbReference type="NCBI Taxonomy" id="294671"/>
    <lineage>
        <taxon>Archaea</taxon>
        <taxon>Methanobacteriati</taxon>
        <taxon>Methanobacteriota</taxon>
        <taxon>Methanomada group</taxon>
        <taxon>Methanobacteria</taxon>
        <taxon>Methanobacteriales</taxon>
        <taxon>Methanobacteriaceae</taxon>
        <taxon>Methanobrevibacter</taxon>
    </lineage>
</organism>
<feature type="compositionally biased region" description="Polar residues" evidence="1">
    <location>
        <begin position="22"/>
        <end position="31"/>
    </location>
</feature>
<name>A0A8T3VSC1_METOL</name>
<sequence length="187" mass="21734">MSIDDKMERLHRERRLTERTNAENPSNKNSSYEGFAVAQEEYIQANATQTEPMDFCPECNGMMLPYLDGHKCKDCGFTKGVSEELIKKSEEKEKRCTFSSVEIKPKVNNYRPRSRIIEPKEEIMSTLSSEELNDKLTNLNDDAFNFVILQLGVPKSLNKEEQIIFIMNNYKLVRIENAIHQAEKIKY</sequence>
<proteinExistence type="predicted"/>